<organism evidence="4">
    <name type="scientific">Dissoconium aciculare CBS 342.82</name>
    <dbReference type="NCBI Taxonomy" id="1314786"/>
    <lineage>
        <taxon>Eukaryota</taxon>
        <taxon>Fungi</taxon>
        <taxon>Dikarya</taxon>
        <taxon>Ascomycota</taxon>
        <taxon>Pezizomycotina</taxon>
        <taxon>Dothideomycetes</taxon>
        <taxon>Dothideomycetidae</taxon>
        <taxon>Mycosphaerellales</taxon>
        <taxon>Dissoconiaceae</taxon>
        <taxon>Dissoconium</taxon>
    </lineage>
</organism>
<evidence type="ECO:0000313" key="4">
    <source>
        <dbReference type="RefSeq" id="XP_033461773.1"/>
    </source>
</evidence>
<sequence length="343" mass="38244">MADLKDWRSYSEIDPELEAACQTLKAIGPIREFHEFPNVDAVREFLSKGRTRVADHFGRPPGVKEVDQQVPLRDGTQITCRIHSPEKAPENGSPLAVVFHGGGYVLGGLNSEELLCRRLASFLGITVLNADYRLAPEHRFPTAVNDAYDIAKWAAANAGSFGADPTKGFIISGSSAGGCLATVTTLRFRDEAHNPPVTALHLMVPLLCYPPALPEEYKAEDYAITQNIDAPILNKEGMKWTFDHYIPNEQDRYGPLFSPFLWPTGFKGFPKTYFQIAGMDALRDQELIFERKLRVDEGVETKVDIYQGVPHGFNSFLPKLKVSAKFVDDWKAGYEWLLKAQAV</sequence>
<dbReference type="PANTHER" id="PTHR48081">
    <property type="entry name" value="AB HYDROLASE SUPERFAMILY PROTEIN C4A8.06C"/>
    <property type="match status" value="1"/>
</dbReference>
<dbReference type="Proteomes" id="UP000504637">
    <property type="component" value="Unplaced"/>
</dbReference>
<feature type="domain" description="Alpha/beta hydrolase fold-3" evidence="2">
    <location>
        <begin position="97"/>
        <end position="313"/>
    </location>
</feature>
<evidence type="ECO:0000259" key="2">
    <source>
        <dbReference type="Pfam" id="PF07859"/>
    </source>
</evidence>
<dbReference type="AlphaFoldDB" id="A0A6J3MD22"/>
<dbReference type="PANTHER" id="PTHR48081:SF8">
    <property type="entry name" value="ALPHA_BETA HYDROLASE FOLD-3 DOMAIN-CONTAINING PROTEIN-RELATED"/>
    <property type="match status" value="1"/>
</dbReference>
<dbReference type="GO" id="GO:0016787">
    <property type="term" value="F:hydrolase activity"/>
    <property type="evidence" value="ECO:0007669"/>
    <property type="project" value="UniProtKB-KW"/>
</dbReference>
<dbReference type="InterPro" id="IPR013094">
    <property type="entry name" value="AB_hydrolase_3"/>
</dbReference>
<dbReference type="Pfam" id="PF07859">
    <property type="entry name" value="Abhydrolase_3"/>
    <property type="match status" value="1"/>
</dbReference>
<name>A0A6J3MD22_9PEZI</name>
<reference evidence="4" key="2">
    <citation type="submission" date="2020-04" db="EMBL/GenBank/DDBJ databases">
        <authorList>
            <consortium name="NCBI Genome Project"/>
        </authorList>
    </citation>
    <scope>NUCLEOTIDE SEQUENCE</scope>
    <source>
        <strain evidence="4">CBS 342.82</strain>
    </source>
</reference>
<keyword evidence="3" id="KW-1185">Reference proteome</keyword>
<dbReference type="InterPro" id="IPR050300">
    <property type="entry name" value="GDXG_lipolytic_enzyme"/>
</dbReference>
<dbReference type="Gene3D" id="3.40.50.1820">
    <property type="entry name" value="alpha/beta hydrolase"/>
    <property type="match status" value="1"/>
</dbReference>
<reference evidence="4" key="1">
    <citation type="submission" date="2020-01" db="EMBL/GenBank/DDBJ databases">
        <authorList>
            <consortium name="DOE Joint Genome Institute"/>
            <person name="Haridas S."/>
            <person name="Albert R."/>
            <person name="Binder M."/>
            <person name="Bloem J."/>
            <person name="Labutti K."/>
            <person name="Salamov A."/>
            <person name="Andreopoulos B."/>
            <person name="Baker S.E."/>
            <person name="Barry K."/>
            <person name="Bills G."/>
            <person name="Bluhm B.H."/>
            <person name="Cannon C."/>
            <person name="Castanera R."/>
            <person name="Culley D.E."/>
            <person name="Daum C."/>
            <person name="Ezra D."/>
            <person name="Gonzalez J.B."/>
            <person name="Henrissat B."/>
            <person name="Kuo A."/>
            <person name="Liang C."/>
            <person name="Lipzen A."/>
            <person name="Lutzoni F."/>
            <person name="Magnuson J."/>
            <person name="Mondo S."/>
            <person name="Nolan M."/>
            <person name="Ohm R."/>
            <person name="Pangilinan J."/>
            <person name="Park H.-J."/>
            <person name="Ramirez L."/>
            <person name="Alfaro M."/>
            <person name="Sun H."/>
            <person name="Tritt A."/>
            <person name="Yoshinaga Y."/>
            <person name="Zwiers L.-H."/>
            <person name="Turgeon B.G."/>
            <person name="Goodwin S.B."/>
            <person name="Spatafora J.W."/>
            <person name="Crous P.W."/>
            <person name="Grigoriev I.V."/>
        </authorList>
    </citation>
    <scope>NUCLEOTIDE SEQUENCE</scope>
    <source>
        <strain evidence="4">CBS 342.82</strain>
    </source>
</reference>
<dbReference type="OrthoDB" id="408631at2759"/>
<proteinExistence type="predicted"/>
<dbReference type="RefSeq" id="XP_033461773.1">
    <property type="nucleotide sequence ID" value="XM_033608249.1"/>
</dbReference>
<protein>
    <recommendedName>
        <fullName evidence="2">Alpha/beta hydrolase fold-3 domain-containing protein</fullName>
    </recommendedName>
</protein>
<gene>
    <name evidence="4" type="ORF">K489DRAFT_423289</name>
</gene>
<reference evidence="4" key="3">
    <citation type="submission" date="2025-08" db="UniProtKB">
        <authorList>
            <consortium name="RefSeq"/>
        </authorList>
    </citation>
    <scope>IDENTIFICATION</scope>
    <source>
        <strain evidence="4">CBS 342.82</strain>
    </source>
</reference>
<keyword evidence="1" id="KW-0378">Hydrolase</keyword>
<dbReference type="GeneID" id="54366049"/>
<dbReference type="SUPFAM" id="SSF53474">
    <property type="entry name" value="alpha/beta-Hydrolases"/>
    <property type="match status" value="1"/>
</dbReference>
<dbReference type="InterPro" id="IPR029058">
    <property type="entry name" value="AB_hydrolase_fold"/>
</dbReference>
<evidence type="ECO:0000256" key="1">
    <source>
        <dbReference type="ARBA" id="ARBA00022801"/>
    </source>
</evidence>
<evidence type="ECO:0000313" key="3">
    <source>
        <dbReference type="Proteomes" id="UP000504637"/>
    </source>
</evidence>
<accession>A0A6J3MD22</accession>